<proteinExistence type="predicted"/>
<organism evidence="1 2">
    <name type="scientific">Puccinia coronata f. sp. avenae</name>
    <dbReference type="NCBI Taxonomy" id="200324"/>
    <lineage>
        <taxon>Eukaryota</taxon>
        <taxon>Fungi</taxon>
        <taxon>Dikarya</taxon>
        <taxon>Basidiomycota</taxon>
        <taxon>Pucciniomycotina</taxon>
        <taxon>Pucciniomycetes</taxon>
        <taxon>Pucciniales</taxon>
        <taxon>Pucciniaceae</taxon>
        <taxon>Puccinia</taxon>
    </lineage>
</organism>
<keyword evidence="2" id="KW-1185">Reference proteome</keyword>
<evidence type="ECO:0000313" key="1">
    <source>
        <dbReference type="EMBL" id="PLW29564.1"/>
    </source>
</evidence>
<dbReference type="AlphaFoldDB" id="A0A2N5TVP8"/>
<evidence type="ECO:0000313" key="2">
    <source>
        <dbReference type="Proteomes" id="UP000235388"/>
    </source>
</evidence>
<dbReference type="STRING" id="200324.A0A2N5TVP8"/>
<gene>
    <name evidence="1" type="ORF">PCANC_24754</name>
</gene>
<reference evidence="1 2" key="1">
    <citation type="submission" date="2017-11" db="EMBL/GenBank/DDBJ databases">
        <title>De novo assembly and phasing of dikaryotic genomes from two isolates of Puccinia coronata f. sp. avenae, the causal agent of oat crown rust.</title>
        <authorList>
            <person name="Miller M.E."/>
            <person name="Zhang Y."/>
            <person name="Omidvar V."/>
            <person name="Sperschneider J."/>
            <person name="Schwessinger B."/>
            <person name="Raley C."/>
            <person name="Palmer J.M."/>
            <person name="Garnica D."/>
            <person name="Upadhyaya N."/>
            <person name="Rathjen J."/>
            <person name="Taylor J.M."/>
            <person name="Park R.F."/>
            <person name="Dodds P.N."/>
            <person name="Hirsch C.D."/>
            <person name="Kianian S.F."/>
            <person name="Figueroa M."/>
        </authorList>
    </citation>
    <scope>NUCLEOTIDE SEQUENCE [LARGE SCALE GENOMIC DNA]</scope>
    <source>
        <strain evidence="1">12NC29</strain>
    </source>
</reference>
<comment type="caution">
    <text evidence="1">The sequence shown here is derived from an EMBL/GenBank/DDBJ whole genome shotgun (WGS) entry which is preliminary data.</text>
</comment>
<name>A0A2N5TVP8_9BASI</name>
<protein>
    <submittedName>
        <fullName evidence="1">Uncharacterized protein</fullName>
    </submittedName>
</protein>
<dbReference type="Proteomes" id="UP000235388">
    <property type="component" value="Unassembled WGS sequence"/>
</dbReference>
<accession>A0A2N5TVP8</accession>
<sequence length="211" mass="24051">MRSVPTWNWIRRQMSVNLPPASAWSKSTPRRPQVENWTSGAYAHLPFRPNLTLFEPVEATADNTSQTKAHDHNVLDLKSRLDTSLFERLVYLIPDDLNAAEQLRTEIIENGINLPMNLQITSHCFDLLFQANNIPSCLGWLPLVAACHLEQASSRNVQHLIPISKLHLDRILTRVTPLDLPSILKLVEILIAKQCYSRHLGFTVIKHLVRT</sequence>
<dbReference type="EMBL" id="PGCJ01000406">
    <property type="protein sequence ID" value="PLW29564.1"/>
    <property type="molecule type" value="Genomic_DNA"/>
</dbReference>